<dbReference type="GO" id="GO:0003723">
    <property type="term" value="F:RNA binding"/>
    <property type="evidence" value="ECO:0007669"/>
    <property type="project" value="UniProtKB-KW"/>
</dbReference>
<dbReference type="PANTHER" id="PTHR23079">
    <property type="entry name" value="RNA-DEPENDENT RNA POLYMERASE"/>
    <property type="match status" value="1"/>
</dbReference>
<dbReference type="Pfam" id="PF26253">
    <property type="entry name" value="RdRP_head"/>
    <property type="match status" value="1"/>
</dbReference>
<evidence type="ECO:0000256" key="3">
    <source>
        <dbReference type="ARBA" id="ARBA00022679"/>
    </source>
</evidence>
<dbReference type="EC" id="2.7.7.48" evidence="8"/>
<evidence type="ECO:0000256" key="7">
    <source>
        <dbReference type="ARBA" id="ARBA00048744"/>
    </source>
</evidence>
<dbReference type="Pfam" id="PF25359">
    <property type="entry name" value="PH_met_RdRP"/>
    <property type="match status" value="1"/>
</dbReference>
<accession>A0A077ZKK4</accession>
<evidence type="ECO:0000256" key="8">
    <source>
        <dbReference type="RuleBase" id="RU363098"/>
    </source>
</evidence>
<dbReference type="AlphaFoldDB" id="A0A077ZKK4"/>
<evidence type="ECO:0000259" key="11">
    <source>
        <dbReference type="Pfam" id="PF26253"/>
    </source>
</evidence>
<evidence type="ECO:0000256" key="4">
    <source>
        <dbReference type="ARBA" id="ARBA00022695"/>
    </source>
</evidence>
<feature type="domain" description="RDRP core" evidence="9">
    <location>
        <begin position="409"/>
        <end position="975"/>
    </location>
</feature>
<dbReference type="Pfam" id="PF05183">
    <property type="entry name" value="RdRP"/>
    <property type="match status" value="1"/>
</dbReference>
<evidence type="ECO:0000256" key="5">
    <source>
        <dbReference type="ARBA" id="ARBA00022884"/>
    </source>
</evidence>
<dbReference type="GO" id="GO:0003968">
    <property type="term" value="F:RNA-directed RNA polymerase activity"/>
    <property type="evidence" value="ECO:0007669"/>
    <property type="project" value="UniProtKB-KW"/>
</dbReference>
<sequence length="1398" mass="160634">MAASARSIDYFPAELQMRFICRQNSRDGVALCGMLKEYLRPVEKSLDVSAHVSTLDEGNSENDTYKLFVRMVCESAGKREFENLLLDFFSIWTSLRKTKGSENSKKEPLFFELCQDAAFRCPFDPRHSWKYIADINLGYFLGIGEFFSVCAFDRKAYDVFFCDFEHDIRRMEIVFAEKRSKSTHDKYTTRYKMSVSYKALNYVTVDYDQHWADIYLTVKYPPLLWKWKHFGGHSSHNEAIVSLPFCCRETFGSCSVIMLRLKTTQAIEDEMLWALICRLKRRARVPVYFGRVTIEPLTKLPDHEMTEASWNFDCQYYWCALKSRSLSVASQMDSNFADQLLTAFERNQKATEHALSYLLSLVDQLQEIFLPSSFKKYFDKYDSLNLAELEKMERSESDDGMVRVRKVVFTPTRTLLTVPDTMLSNRVIRRFGAEWALRVSFRSDNGGRMRAFSFNSDDIDEVLRRPLRDGLTIGDRHYEFLGWSNSQLRDGGCYFYCRTAQGECVSDIRKWMGNFDGIGNVPKLMSRMGQCFTQSLSAVEIPYPIGSSEVPIQEDHFSQLYGEKVFCFSDGVGQISVQLAEEVSEKLNLSPVPSAFQIRFAGCKGMLAVNPRLPEVQKMVFRESMLKFRTETSNVLEIVKTSQPCPVNLNRPLILILDQVAECENPLVRQNMQRRINELLNEQLYGLSDMLLLESCASRELPKSVQLGINFKSLSEVGIRMTNEVFFRNMMLSIYSSKVKEQLLKLKIDVPTHLGRTLFGILDETRTLAPDEVFIQISTDINEPGKNLKVIEGAVMVTKSPCIVPGDVRILNAVKTDLLMHLRDVIVFPRIGLRPVMDQMAGSDLDGDEYLAFWDTDLMFTGNYDPLSFPKTDVPKFEGEITTEAMIDFFITYLCSDSIGTIATSHMVAADRFGIFSDVPMQLANKHTMAVDFPKTGIVPEKLTCEERIEKYPDYLWFGSRPTYRSKWLPGPMTRRVRSVIDIIDLSSVRSFDASVDFDLAYGNWKDFAANAARTYSKYRQLVFSLLSEYGIDNEFQLFSGHFTDLKGRLSRGERDDYSLFTTERIVQMRLKRLIAKFRNQFAREFEVDSSELATNEKALAKASAWYMVAYRDRTVVNSRSAFSFGWLMWDLLAVIKERRVKNPKAPCNPVMDHLEQLIEKTSVRKFEHLKESLSKCGVTSNYNEGIKHVLYIYLEWCLRSHLVTEADSKEALFTFVGTFDRFLKDLKSSPQLPFDMITTDETGKFVISFLSKGQLLMKFFKYLGTQAGDTNRSQANEHADALRALVDLAFKAYHKAALSGDFSSFYLEQPKRVESDAEEMDPITFLPTPTIEQLYGMEHVCEKLRIWSGVTDLRYREKGSGYYLISAIGTLEARFRLCDLLTCDDLESALKYDTCPF</sequence>
<dbReference type="Proteomes" id="UP000030665">
    <property type="component" value="Unassembled WGS sequence"/>
</dbReference>
<dbReference type="OrthoDB" id="6513042at2759"/>
<keyword evidence="5 8" id="KW-0694">RNA-binding</keyword>
<protein>
    <recommendedName>
        <fullName evidence="8">RNA-dependent RNA polymerase</fullName>
        <ecNumber evidence="8">2.7.7.48</ecNumber>
    </recommendedName>
</protein>
<feature type="domain" description="PH-like" evidence="10">
    <location>
        <begin position="157"/>
        <end position="294"/>
    </location>
</feature>
<dbReference type="InterPro" id="IPR007855">
    <property type="entry name" value="RDRP"/>
</dbReference>
<proteinExistence type="inferred from homology"/>
<dbReference type="STRING" id="36087.A0A077ZKK4"/>
<organism evidence="12 13">
    <name type="scientific">Trichuris trichiura</name>
    <name type="common">Whipworm</name>
    <name type="synonym">Trichocephalus trichiurus</name>
    <dbReference type="NCBI Taxonomy" id="36087"/>
    <lineage>
        <taxon>Eukaryota</taxon>
        <taxon>Metazoa</taxon>
        <taxon>Ecdysozoa</taxon>
        <taxon>Nematoda</taxon>
        <taxon>Enoplea</taxon>
        <taxon>Dorylaimia</taxon>
        <taxon>Trichinellida</taxon>
        <taxon>Trichuridae</taxon>
        <taxon>Trichuris</taxon>
    </lineage>
</organism>
<keyword evidence="2 8" id="KW-0696">RNA-directed RNA polymerase</keyword>
<evidence type="ECO:0000256" key="2">
    <source>
        <dbReference type="ARBA" id="ARBA00022484"/>
    </source>
</evidence>
<name>A0A077ZKK4_TRITR</name>
<comment type="similarity">
    <text evidence="1 8">Belongs to the RdRP family.</text>
</comment>
<comment type="catalytic activity">
    <reaction evidence="7 8">
        <text>RNA(n) + a ribonucleoside 5'-triphosphate = RNA(n+1) + diphosphate</text>
        <dbReference type="Rhea" id="RHEA:21248"/>
        <dbReference type="Rhea" id="RHEA-COMP:14527"/>
        <dbReference type="Rhea" id="RHEA-COMP:17342"/>
        <dbReference type="ChEBI" id="CHEBI:33019"/>
        <dbReference type="ChEBI" id="CHEBI:61557"/>
        <dbReference type="ChEBI" id="CHEBI:140395"/>
        <dbReference type="EC" id="2.7.7.48"/>
    </reaction>
</comment>
<dbReference type="EMBL" id="HG806997">
    <property type="protein sequence ID" value="CDW60289.1"/>
    <property type="molecule type" value="Genomic_DNA"/>
</dbReference>
<dbReference type="InterPro" id="IPR057493">
    <property type="entry name" value="PH_RdRP-assoc"/>
</dbReference>
<feature type="domain" description="RDRP C-terminal head" evidence="11">
    <location>
        <begin position="997"/>
        <end position="1144"/>
    </location>
</feature>
<dbReference type="InterPro" id="IPR057596">
    <property type="entry name" value="RDRP_core"/>
</dbReference>
<dbReference type="InterPro" id="IPR058752">
    <property type="entry name" value="RDRP_C_head"/>
</dbReference>
<evidence type="ECO:0000259" key="9">
    <source>
        <dbReference type="Pfam" id="PF05183"/>
    </source>
</evidence>
<keyword evidence="13" id="KW-1185">Reference proteome</keyword>
<evidence type="ECO:0000313" key="13">
    <source>
        <dbReference type="Proteomes" id="UP000030665"/>
    </source>
</evidence>
<dbReference type="PANTHER" id="PTHR23079:SF55">
    <property type="entry name" value="RNA-DIRECTED RNA POLYMERASE"/>
    <property type="match status" value="1"/>
</dbReference>
<reference evidence="12" key="1">
    <citation type="submission" date="2014-01" db="EMBL/GenBank/DDBJ databases">
        <authorList>
            <person name="Aslett M."/>
        </authorList>
    </citation>
    <scope>NUCLEOTIDE SEQUENCE</scope>
</reference>
<gene>
    <name evidence="12" type="ORF">TTRE_0000865401</name>
</gene>
<evidence type="ECO:0000313" key="12">
    <source>
        <dbReference type="EMBL" id="CDW60289.1"/>
    </source>
</evidence>
<keyword evidence="3 8" id="KW-0808">Transferase</keyword>
<keyword evidence="6" id="KW-0943">RNA-mediated gene silencing</keyword>
<dbReference type="GO" id="GO:0030422">
    <property type="term" value="P:siRNA processing"/>
    <property type="evidence" value="ECO:0007669"/>
    <property type="project" value="TreeGrafter"/>
</dbReference>
<evidence type="ECO:0000256" key="1">
    <source>
        <dbReference type="ARBA" id="ARBA00005762"/>
    </source>
</evidence>
<evidence type="ECO:0000259" key="10">
    <source>
        <dbReference type="Pfam" id="PF25359"/>
    </source>
</evidence>
<keyword evidence="4 8" id="KW-0548">Nucleotidyltransferase</keyword>
<dbReference type="GO" id="GO:0031380">
    <property type="term" value="C:nuclear RNA-directed RNA polymerase complex"/>
    <property type="evidence" value="ECO:0007669"/>
    <property type="project" value="TreeGrafter"/>
</dbReference>
<reference evidence="12" key="2">
    <citation type="submission" date="2014-03" db="EMBL/GenBank/DDBJ databases">
        <title>The whipworm genome and dual-species transcriptomics of an intimate host-pathogen interaction.</title>
        <authorList>
            <person name="Foth B.J."/>
            <person name="Tsai I.J."/>
            <person name="Reid A.J."/>
            <person name="Bancroft A.J."/>
            <person name="Nichol S."/>
            <person name="Tracey A."/>
            <person name="Holroyd N."/>
            <person name="Cotton J.A."/>
            <person name="Stanley E.J."/>
            <person name="Zarowiecki M."/>
            <person name="Liu J.Z."/>
            <person name="Huckvale T."/>
            <person name="Cooper P.J."/>
            <person name="Grencis R.K."/>
            <person name="Berriman M."/>
        </authorList>
    </citation>
    <scope>NUCLEOTIDE SEQUENCE [LARGE SCALE GENOMIC DNA]</scope>
</reference>
<evidence type="ECO:0000256" key="6">
    <source>
        <dbReference type="ARBA" id="ARBA00023158"/>
    </source>
</evidence>